<dbReference type="EMBL" id="MU864954">
    <property type="protein sequence ID" value="KAK4463894.1"/>
    <property type="molecule type" value="Genomic_DNA"/>
</dbReference>
<gene>
    <name evidence="2" type="ORF">QBC42DRAFT_284980</name>
</gene>
<protein>
    <submittedName>
        <fullName evidence="2">Uncharacterized protein</fullName>
    </submittedName>
</protein>
<sequence length="309" mass="34808">MKTCWNTLRQTVHRGADRDSMYAGRPNGAYALGHILARSDEIDFPVNQKDYTPIPPEDEIYISRKSNFTWGINKGNRFSGNAALDLSSLVSAKTEAMFKKVCKKYTYFDQTEAITFDPTISYVRDVLQSPSVAEYMRKHHMNTDRRRRWTLYMISGMYIAKPSSQSERQADSISGGGAQMGVNLPDPTGTIPGRIGASAGFSIGSNYGTSYSMTHEDSYVWAVRLIKIEKGLRRSDWKRETLYVEENDRQGSATVPQSATEEEEVDSVRQGIAKELETMESLYGYRKSANDFEIVVDPAIDGCFISPKY</sequence>
<organism evidence="2 3">
    <name type="scientific">Cladorrhinum samala</name>
    <dbReference type="NCBI Taxonomy" id="585594"/>
    <lineage>
        <taxon>Eukaryota</taxon>
        <taxon>Fungi</taxon>
        <taxon>Dikarya</taxon>
        <taxon>Ascomycota</taxon>
        <taxon>Pezizomycotina</taxon>
        <taxon>Sordariomycetes</taxon>
        <taxon>Sordariomycetidae</taxon>
        <taxon>Sordariales</taxon>
        <taxon>Podosporaceae</taxon>
        <taxon>Cladorrhinum</taxon>
    </lineage>
</organism>
<accession>A0AAV9HSV7</accession>
<evidence type="ECO:0000313" key="2">
    <source>
        <dbReference type="EMBL" id="KAK4463894.1"/>
    </source>
</evidence>
<reference evidence="2" key="1">
    <citation type="journal article" date="2023" name="Mol. Phylogenet. Evol.">
        <title>Genome-scale phylogeny and comparative genomics of the fungal order Sordariales.</title>
        <authorList>
            <person name="Hensen N."/>
            <person name="Bonometti L."/>
            <person name="Westerberg I."/>
            <person name="Brannstrom I.O."/>
            <person name="Guillou S."/>
            <person name="Cros-Aarteil S."/>
            <person name="Calhoun S."/>
            <person name="Haridas S."/>
            <person name="Kuo A."/>
            <person name="Mondo S."/>
            <person name="Pangilinan J."/>
            <person name="Riley R."/>
            <person name="LaButti K."/>
            <person name="Andreopoulos B."/>
            <person name="Lipzen A."/>
            <person name="Chen C."/>
            <person name="Yan M."/>
            <person name="Daum C."/>
            <person name="Ng V."/>
            <person name="Clum A."/>
            <person name="Steindorff A."/>
            <person name="Ohm R.A."/>
            <person name="Martin F."/>
            <person name="Silar P."/>
            <person name="Natvig D.O."/>
            <person name="Lalanne C."/>
            <person name="Gautier V."/>
            <person name="Ament-Velasquez S.L."/>
            <person name="Kruys A."/>
            <person name="Hutchinson M.I."/>
            <person name="Powell A.J."/>
            <person name="Barry K."/>
            <person name="Miller A.N."/>
            <person name="Grigoriev I.V."/>
            <person name="Debuchy R."/>
            <person name="Gladieux P."/>
            <person name="Hiltunen Thoren M."/>
            <person name="Johannesson H."/>
        </authorList>
    </citation>
    <scope>NUCLEOTIDE SEQUENCE</scope>
    <source>
        <strain evidence="2">PSN324</strain>
    </source>
</reference>
<name>A0AAV9HSV7_9PEZI</name>
<feature type="compositionally biased region" description="Polar residues" evidence="1">
    <location>
        <begin position="250"/>
        <end position="259"/>
    </location>
</feature>
<dbReference type="AlphaFoldDB" id="A0AAV9HSV7"/>
<keyword evidence="3" id="KW-1185">Reference proteome</keyword>
<comment type="caution">
    <text evidence="2">The sequence shown here is derived from an EMBL/GenBank/DDBJ whole genome shotgun (WGS) entry which is preliminary data.</text>
</comment>
<dbReference type="Proteomes" id="UP001321749">
    <property type="component" value="Unassembled WGS sequence"/>
</dbReference>
<evidence type="ECO:0000313" key="3">
    <source>
        <dbReference type="Proteomes" id="UP001321749"/>
    </source>
</evidence>
<reference evidence="2" key="2">
    <citation type="submission" date="2023-06" db="EMBL/GenBank/DDBJ databases">
        <authorList>
            <consortium name="Lawrence Berkeley National Laboratory"/>
            <person name="Mondo S.J."/>
            <person name="Hensen N."/>
            <person name="Bonometti L."/>
            <person name="Westerberg I."/>
            <person name="Brannstrom I.O."/>
            <person name="Guillou S."/>
            <person name="Cros-Aarteil S."/>
            <person name="Calhoun S."/>
            <person name="Haridas S."/>
            <person name="Kuo A."/>
            <person name="Pangilinan J."/>
            <person name="Riley R."/>
            <person name="Labutti K."/>
            <person name="Andreopoulos B."/>
            <person name="Lipzen A."/>
            <person name="Chen C."/>
            <person name="Yanf M."/>
            <person name="Daum C."/>
            <person name="Ng V."/>
            <person name="Clum A."/>
            <person name="Steindorff A."/>
            <person name="Ohm R."/>
            <person name="Martin F."/>
            <person name="Silar P."/>
            <person name="Natvig D."/>
            <person name="Lalanne C."/>
            <person name="Gautier V."/>
            <person name="Ament-Velasquez S.L."/>
            <person name="Kruys A."/>
            <person name="Hutchinson M.I."/>
            <person name="Powell A.J."/>
            <person name="Barry K."/>
            <person name="Miller A.N."/>
            <person name="Grigoriev I.V."/>
            <person name="Debuchy R."/>
            <person name="Gladieux P."/>
            <person name="Thoren M.H."/>
            <person name="Johannesson H."/>
        </authorList>
    </citation>
    <scope>NUCLEOTIDE SEQUENCE</scope>
    <source>
        <strain evidence="2">PSN324</strain>
    </source>
</reference>
<feature type="region of interest" description="Disordered" evidence="1">
    <location>
        <begin position="246"/>
        <end position="268"/>
    </location>
</feature>
<proteinExistence type="predicted"/>
<evidence type="ECO:0000256" key="1">
    <source>
        <dbReference type="SAM" id="MobiDB-lite"/>
    </source>
</evidence>